<comment type="caution">
    <text evidence="1">The sequence shown here is derived from an EMBL/GenBank/DDBJ whole genome shotgun (WGS) entry which is preliminary data.</text>
</comment>
<name>A0ABT7F171_9RHOB</name>
<sequence>MSRHLPLIPAPTWHLASYPRSGNHLVRSLIEFATHRPTLGCPGATQDAPIYQRPANARARLIDIRDADPVAFKSHFANQIQRHDQDYLIDHFLLITRDPREAISSHLARDLTRHFCLGDRTLRRRVEQELNIYIALLYAYRAYPARRRLHVRFEDLTAPPERSHPAARALLDAMGLPSAELTAAGWLQVRKIAAASQHSLGRRGQKVRARLRQAVGARIGAADVDHFLATGSWSGPLSG</sequence>
<evidence type="ECO:0000313" key="1">
    <source>
        <dbReference type="EMBL" id="MDK3018358.1"/>
    </source>
</evidence>
<accession>A0ABT7F171</accession>
<dbReference type="SUPFAM" id="SSF52540">
    <property type="entry name" value="P-loop containing nucleoside triphosphate hydrolases"/>
    <property type="match status" value="1"/>
</dbReference>
<protein>
    <recommendedName>
        <fullName evidence="3">Sulfotransferase family protein</fullName>
    </recommendedName>
</protein>
<evidence type="ECO:0008006" key="3">
    <source>
        <dbReference type="Google" id="ProtNLM"/>
    </source>
</evidence>
<dbReference type="RefSeq" id="WP_284481172.1">
    <property type="nucleotide sequence ID" value="NZ_JASNJD010000007.1"/>
</dbReference>
<keyword evidence="2" id="KW-1185">Reference proteome</keyword>
<dbReference type="InterPro" id="IPR027417">
    <property type="entry name" value="P-loop_NTPase"/>
</dbReference>
<proteinExistence type="predicted"/>
<dbReference type="Gene3D" id="3.40.50.300">
    <property type="entry name" value="P-loop containing nucleotide triphosphate hydrolases"/>
    <property type="match status" value="1"/>
</dbReference>
<reference evidence="1 2" key="1">
    <citation type="submission" date="2023-05" db="EMBL/GenBank/DDBJ databases">
        <title>Pseudodonghicola sp. nov.</title>
        <authorList>
            <person name="Huang J."/>
        </authorList>
    </citation>
    <scope>NUCLEOTIDE SEQUENCE [LARGE SCALE GENOMIC DNA]</scope>
    <source>
        <strain evidence="1 2">IC7</strain>
    </source>
</reference>
<dbReference type="Proteomes" id="UP001243757">
    <property type="component" value="Unassembled WGS sequence"/>
</dbReference>
<evidence type="ECO:0000313" key="2">
    <source>
        <dbReference type="Proteomes" id="UP001243757"/>
    </source>
</evidence>
<dbReference type="EMBL" id="JASNJD010000007">
    <property type="protein sequence ID" value="MDK3018358.1"/>
    <property type="molecule type" value="Genomic_DNA"/>
</dbReference>
<gene>
    <name evidence="1" type="ORF">QO033_11775</name>
</gene>
<organism evidence="1 2">
    <name type="scientific">Pseudodonghicola flavimaris</name>
    <dbReference type="NCBI Taxonomy" id="3050036"/>
    <lineage>
        <taxon>Bacteria</taxon>
        <taxon>Pseudomonadati</taxon>
        <taxon>Pseudomonadota</taxon>
        <taxon>Alphaproteobacteria</taxon>
        <taxon>Rhodobacterales</taxon>
        <taxon>Paracoccaceae</taxon>
        <taxon>Pseudodonghicola</taxon>
    </lineage>
</organism>